<sequence length="76" mass="8126">MFANDYAEAAAGVSGAIDAVHSALRRVDLEERPQSPVGVTDRFVNRSLLTSLGIGNGSRLDYGQLYDRSSLQGSLL</sequence>
<name>A0ACB9LLE8_9MYRT</name>
<accession>A0ACB9LLE8</accession>
<evidence type="ECO:0000313" key="2">
    <source>
        <dbReference type="Proteomes" id="UP001057402"/>
    </source>
</evidence>
<dbReference type="Proteomes" id="UP001057402">
    <property type="component" value="Chromosome 11"/>
</dbReference>
<organism evidence="1 2">
    <name type="scientific">Melastoma candidum</name>
    <dbReference type="NCBI Taxonomy" id="119954"/>
    <lineage>
        <taxon>Eukaryota</taxon>
        <taxon>Viridiplantae</taxon>
        <taxon>Streptophyta</taxon>
        <taxon>Embryophyta</taxon>
        <taxon>Tracheophyta</taxon>
        <taxon>Spermatophyta</taxon>
        <taxon>Magnoliopsida</taxon>
        <taxon>eudicotyledons</taxon>
        <taxon>Gunneridae</taxon>
        <taxon>Pentapetalae</taxon>
        <taxon>rosids</taxon>
        <taxon>malvids</taxon>
        <taxon>Myrtales</taxon>
        <taxon>Melastomataceae</taxon>
        <taxon>Melastomatoideae</taxon>
        <taxon>Melastomateae</taxon>
        <taxon>Melastoma</taxon>
    </lineage>
</organism>
<proteinExistence type="predicted"/>
<dbReference type="EMBL" id="CM042890">
    <property type="protein sequence ID" value="KAI4312180.1"/>
    <property type="molecule type" value="Genomic_DNA"/>
</dbReference>
<protein>
    <submittedName>
        <fullName evidence="1">Uncharacterized protein</fullName>
    </submittedName>
</protein>
<gene>
    <name evidence="1" type="ORF">MLD38_037021</name>
</gene>
<reference evidence="2" key="1">
    <citation type="journal article" date="2023" name="Front. Plant Sci.">
        <title>Chromosomal-level genome assembly of Melastoma candidum provides insights into trichome evolution.</title>
        <authorList>
            <person name="Zhong Y."/>
            <person name="Wu W."/>
            <person name="Sun C."/>
            <person name="Zou P."/>
            <person name="Liu Y."/>
            <person name="Dai S."/>
            <person name="Zhou R."/>
        </authorList>
    </citation>
    <scope>NUCLEOTIDE SEQUENCE [LARGE SCALE GENOMIC DNA]</scope>
</reference>
<keyword evidence="2" id="KW-1185">Reference proteome</keyword>
<comment type="caution">
    <text evidence="1">The sequence shown here is derived from an EMBL/GenBank/DDBJ whole genome shotgun (WGS) entry which is preliminary data.</text>
</comment>
<evidence type="ECO:0000313" key="1">
    <source>
        <dbReference type="EMBL" id="KAI4312180.1"/>
    </source>
</evidence>